<dbReference type="GO" id="GO:0043565">
    <property type="term" value="F:sequence-specific DNA binding"/>
    <property type="evidence" value="ECO:0007669"/>
    <property type="project" value="InterPro"/>
</dbReference>
<dbReference type="Proteomes" id="UP000177069">
    <property type="component" value="Unassembled WGS sequence"/>
</dbReference>
<evidence type="ECO:0000313" key="1">
    <source>
        <dbReference type="EMBL" id="OGD85097.1"/>
    </source>
</evidence>
<comment type="caution">
    <text evidence="1">The sequence shown here is derived from an EMBL/GenBank/DDBJ whole genome shotgun (WGS) entry which is preliminary data.</text>
</comment>
<dbReference type="SUPFAM" id="SSF48295">
    <property type="entry name" value="TrpR-like"/>
    <property type="match status" value="1"/>
</dbReference>
<organism evidence="1 2">
    <name type="scientific">Candidatus Curtissbacteria bacterium RIFCSPHIGHO2_01_FULL_41_13</name>
    <dbReference type="NCBI Taxonomy" id="1797745"/>
    <lineage>
        <taxon>Bacteria</taxon>
        <taxon>Candidatus Curtissiibacteriota</taxon>
    </lineage>
</organism>
<dbReference type="Gene3D" id="1.10.1270.10">
    <property type="entry name" value="TrpR-like"/>
    <property type="match status" value="1"/>
</dbReference>
<accession>A0A1F5FZR6</accession>
<protein>
    <submittedName>
        <fullName evidence="1">Uncharacterized protein</fullName>
    </submittedName>
</protein>
<proteinExistence type="predicted"/>
<dbReference type="InterPro" id="IPR000831">
    <property type="entry name" value="Trp_repress"/>
</dbReference>
<dbReference type="AlphaFoldDB" id="A0A1F5FZR6"/>
<dbReference type="GO" id="GO:0003700">
    <property type="term" value="F:DNA-binding transcription factor activity"/>
    <property type="evidence" value="ECO:0007669"/>
    <property type="project" value="InterPro"/>
</dbReference>
<name>A0A1F5FZR6_9BACT</name>
<dbReference type="Pfam" id="PF01371">
    <property type="entry name" value="Trp_repressor"/>
    <property type="match status" value="1"/>
</dbReference>
<gene>
    <name evidence="1" type="ORF">A2696_01160</name>
</gene>
<reference evidence="1 2" key="1">
    <citation type="journal article" date="2016" name="Nat. Commun.">
        <title>Thousands of microbial genomes shed light on interconnected biogeochemical processes in an aquifer system.</title>
        <authorList>
            <person name="Anantharaman K."/>
            <person name="Brown C.T."/>
            <person name="Hug L.A."/>
            <person name="Sharon I."/>
            <person name="Castelle C.J."/>
            <person name="Probst A.J."/>
            <person name="Thomas B.C."/>
            <person name="Singh A."/>
            <person name="Wilkins M.J."/>
            <person name="Karaoz U."/>
            <person name="Brodie E.L."/>
            <person name="Williams K.H."/>
            <person name="Hubbard S.S."/>
            <person name="Banfield J.F."/>
        </authorList>
    </citation>
    <scope>NUCLEOTIDE SEQUENCE [LARGE SCALE GENOMIC DNA]</scope>
</reference>
<evidence type="ECO:0000313" key="2">
    <source>
        <dbReference type="Proteomes" id="UP000177069"/>
    </source>
</evidence>
<dbReference type="EMBL" id="MFBA01000037">
    <property type="protein sequence ID" value="OGD85097.1"/>
    <property type="molecule type" value="Genomic_DNA"/>
</dbReference>
<dbReference type="InterPro" id="IPR010921">
    <property type="entry name" value="Trp_repressor/repl_initiator"/>
</dbReference>
<dbReference type="InterPro" id="IPR038116">
    <property type="entry name" value="TrpR-like_sf"/>
</dbReference>
<sequence length="146" mass="17240">MTQVSKRLMSSQLKDKVDRTFWETVVKTNKHEDAALFFSDLFTRAERINFVKRLSIAVLLHKGYEWRSICDLLKVSLTTIAKVAGKVDHKGFRLFFERIDKDENWREFWRDLAKVYLVVTHGDKVARLGSEGVERVYFRKKKNSLI</sequence>